<dbReference type="EMBL" id="JBIQWL010000004">
    <property type="protein sequence ID" value="MFH8251269.1"/>
    <property type="molecule type" value="Genomic_DNA"/>
</dbReference>
<keyword evidence="1" id="KW-0812">Transmembrane</keyword>
<feature type="transmembrane region" description="Helical" evidence="1">
    <location>
        <begin position="6"/>
        <end position="29"/>
    </location>
</feature>
<dbReference type="RefSeq" id="WP_397556721.1">
    <property type="nucleotide sequence ID" value="NZ_JBIQWL010000004.1"/>
</dbReference>
<reference evidence="2 3" key="1">
    <citation type="submission" date="2024-09" db="EMBL/GenBank/DDBJ databases">
        <authorList>
            <person name="Pan X."/>
        </authorList>
    </citation>
    <scope>NUCLEOTIDE SEQUENCE [LARGE SCALE GENOMIC DNA]</scope>
    <source>
        <strain evidence="2 3">B2969</strain>
    </source>
</reference>
<sequence>MDDPVLLGAVIAAISAVVAGAVAAVVQLVSGNRQRENELVVNAFSNLGGGSQKRTAGIATLKAVLGPARRLGMRRRSRYDDAVSSEFEAQLIYVLTNGKRRWAAHEVANMIAMGSWLFDVRRASPVGARRDILVAAMETYLSAPTGEEHVDPAAVRRLRHELRGWLTRLGVDPTAQDPLPPT</sequence>
<proteinExistence type="predicted"/>
<keyword evidence="1" id="KW-1133">Transmembrane helix</keyword>
<accession>A0ABW7Q8T3</accession>
<dbReference type="Proteomes" id="UP001610861">
    <property type="component" value="Unassembled WGS sequence"/>
</dbReference>
<evidence type="ECO:0000313" key="3">
    <source>
        <dbReference type="Proteomes" id="UP001610861"/>
    </source>
</evidence>
<evidence type="ECO:0000313" key="2">
    <source>
        <dbReference type="EMBL" id="MFH8251269.1"/>
    </source>
</evidence>
<gene>
    <name evidence="2" type="ORF">ACH3VR_12935</name>
</gene>
<protein>
    <recommendedName>
        <fullName evidence="4">DUF4760 domain-containing protein</fullName>
    </recommendedName>
</protein>
<evidence type="ECO:0008006" key="4">
    <source>
        <dbReference type="Google" id="ProtNLM"/>
    </source>
</evidence>
<keyword evidence="1" id="KW-0472">Membrane</keyword>
<evidence type="ECO:0000256" key="1">
    <source>
        <dbReference type="SAM" id="Phobius"/>
    </source>
</evidence>
<comment type="caution">
    <text evidence="2">The sequence shown here is derived from an EMBL/GenBank/DDBJ whole genome shotgun (WGS) entry which is preliminary data.</text>
</comment>
<name>A0ABW7Q8T3_9MICO</name>
<organism evidence="2 3">
    <name type="scientific">Microbacterium alkaliflavum</name>
    <dbReference type="NCBI Taxonomy" id="3248839"/>
    <lineage>
        <taxon>Bacteria</taxon>
        <taxon>Bacillati</taxon>
        <taxon>Actinomycetota</taxon>
        <taxon>Actinomycetes</taxon>
        <taxon>Micrococcales</taxon>
        <taxon>Microbacteriaceae</taxon>
        <taxon>Microbacterium</taxon>
    </lineage>
</organism>
<keyword evidence="3" id="KW-1185">Reference proteome</keyword>